<reference evidence="2 3" key="1">
    <citation type="journal article" date="2016" name="Mol. Biol. Evol.">
        <title>Genome-Wide Survey of Gut Fungi (Harpellales) Reveals the First Horizontally Transferred Ubiquitin Gene from a Mosquito Host.</title>
        <authorList>
            <person name="Wang Y."/>
            <person name="White M.M."/>
            <person name="Kvist S."/>
            <person name="Moncalvo J.M."/>
        </authorList>
    </citation>
    <scope>NUCLEOTIDE SEQUENCE [LARGE SCALE GENOMIC DNA]</scope>
    <source>
        <strain evidence="2 3">ALG-7-W6</strain>
    </source>
</reference>
<dbReference type="PANTHER" id="PTHR47351">
    <property type="entry name" value="CHITIN BIOSYNTHESIS PROTEIN CHS5"/>
    <property type="match status" value="1"/>
</dbReference>
<dbReference type="PANTHER" id="PTHR47351:SF1">
    <property type="entry name" value="CHITIN BIOSYNTHESIS PROTEIN CHS5"/>
    <property type="match status" value="1"/>
</dbReference>
<dbReference type="Gene3D" id="3.40.50.10190">
    <property type="entry name" value="BRCT domain"/>
    <property type="match status" value="1"/>
</dbReference>
<dbReference type="Pfam" id="PF12738">
    <property type="entry name" value="PTCB-BRCT"/>
    <property type="match status" value="1"/>
</dbReference>
<dbReference type="Gene3D" id="2.60.40.10">
    <property type="entry name" value="Immunoglobulins"/>
    <property type="match status" value="1"/>
</dbReference>
<name>A0A1R0H3B0_9FUNG</name>
<evidence type="ECO:0000259" key="1">
    <source>
        <dbReference type="PROSITE" id="PS50172"/>
    </source>
</evidence>
<sequence>MYKHNYTLPSTTFFCYKREIPFPPTKRFFLLHSPQPSASSGAAARLLSHPAPTRSGIHPPTPPLFEQLAYDPPPPIVLPKKRFSAQNISVSDKSRDAGPCRTISEHYFSTRQEPIHGWQDRCRDGGAADVREPANRVPIDPATFRREDGFERQKNFTKLQDAIFREFGSFEQTLPVLSLRSTTQTSCILEWQRLDIGKDRLLGLFFFKNGQRLPLSLPKTLEAANTHNFVKVTGLEVLVEYSFALEMKTSSGTFWSNAVTVKTHSLDNLTGIVAAFGQFEDSSSTILDSDLDTPETSKTMAKCVEIIDKIGAKWSTTIDINITHFICQIPSGSQYELATAFNIPIVRPEWLYACESDRKLQPALSYYLKR</sequence>
<evidence type="ECO:0000313" key="2">
    <source>
        <dbReference type="EMBL" id="OLY83659.1"/>
    </source>
</evidence>
<organism evidence="2 3">
    <name type="scientific">Smittium mucronatum</name>
    <dbReference type="NCBI Taxonomy" id="133383"/>
    <lineage>
        <taxon>Eukaryota</taxon>
        <taxon>Fungi</taxon>
        <taxon>Fungi incertae sedis</taxon>
        <taxon>Zoopagomycota</taxon>
        <taxon>Kickxellomycotina</taxon>
        <taxon>Harpellomycetes</taxon>
        <taxon>Harpellales</taxon>
        <taxon>Legeriomycetaceae</taxon>
        <taxon>Smittium</taxon>
    </lineage>
</organism>
<dbReference type="InterPro" id="IPR031669">
    <property type="entry name" value="Fn3_2"/>
</dbReference>
<evidence type="ECO:0000313" key="3">
    <source>
        <dbReference type="Proteomes" id="UP000187455"/>
    </source>
</evidence>
<dbReference type="GO" id="GO:0006893">
    <property type="term" value="P:Golgi to plasma membrane transport"/>
    <property type="evidence" value="ECO:0007669"/>
    <property type="project" value="TreeGrafter"/>
</dbReference>
<dbReference type="InterPro" id="IPR052827">
    <property type="entry name" value="CHS_Export/Cell_Fusion_Reg"/>
</dbReference>
<dbReference type="OrthoDB" id="245697at2759"/>
<dbReference type="GO" id="GO:0000747">
    <property type="term" value="P:conjugation with cellular fusion"/>
    <property type="evidence" value="ECO:0007669"/>
    <property type="project" value="TreeGrafter"/>
</dbReference>
<dbReference type="SMART" id="SM00292">
    <property type="entry name" value="BRCT"/>
    <property type="match status" value="1"/>
</dbReference>
<dbReference type="SUPFAM" id="SSF52113">
    <property type="entry name" value="BRCT domain"/>
    <property type="match status" value="1"/>
</dbReference>
<dbReference type="GO" id="GO:0034044">
    <property type="term" value="C:exomer complex"/>
    <property type="evidence" value="ECO:0007669"/>
    <property type="project" value="TreeGrafter"/>
</dbReference>
<dbReference type="Proteomes" id="UP000187455">
    <property type="component" value="Unassembled WGS sequence"/>
</dbReference>
<dbReference type="EMBL" id="LSSL01000802">
    <property type="protein sequence ID" value="OLY83659.1"/>
    <property type="molecule type" value="Genomic_DNA"/>
</dbReference>
<dbReference type="AlphaFoldDB" id="A0A1R0H3B0"/>
<dbReference type="InterPro" id="IPR013783">
    <property type="entry name" value="Ig-like_fold"/>
</dbReference>
<accession>A0A1R0H3B0</accession>
<comment type="caution">
    <text evidence="2">The sequence shown here is derived from an EMBL/GenBank/DDBJ whole genome shotgun (WGS) entry which is preliminary data.</text>
</comment>
<dbReference type="GO" id="GO:0005802">
    <property type="term" value="C:trans-Golgi network"/>
    <property type="evidence" value="ECO:0007669"/>
    <property type="project" value="TreeGrafter"/>
</dbReference>
<keyword evidence="3" id="KW-1185">Reference proteome</keyword>
<dbReference type="Pfam" id="PF16893">
    <property type="entry name" value="fn3_2"/>
    <property type="match status" value="1"/>
</dbReference>
<dbReference type="InterPro" id="IPR036420">
    <property type="entry name" value="BRCT_dom_sf"/>
</dbReference>
<gene>
    <name evidence="2" type="ORF">AYI68_g2195</name>
</gene>
<protein>
    <submittedName>
        <fullName evidence="2">Chitin biosynthesis protein CHS5</fullName>
    </submittedName>
</protein>
<dbReference type="PROSITE" id="PS50172">
    <property type="entry name" value="BRCT"/>
    <property type="match status" value="1"/>
</dbReference>
<dbReference type="InterPro" id="IPR001357">
    <property type="entry name" value="BRCT_dom"/>
</dbReference>
<feature type="domain" description="BRCT" evidence="1">
    <location>
        <begin position="305"/>
        <end position="368"/>
    </location>
</feature>
<proteinExistence type="predicted"/>